<evidence type="ECO:0000313" key="2">
    <source>
        <dbReference type="EMBL" id="AKK10922.1"/>
    </source>
</evidence>
<organism evidence="2 3">
    <name type="scientific">Corynebacterium uterequi</name>
    <dbReference type="NCBI Taxonomy" id="1072256"/>
    <lineage>
        <taxon>Bacteria</taxon>
        <taxon>Bacillati</taxon>
        <taxon>Actinomycetota</taxon>
        <taxon>Actinomycetes</taxon>
        <taxon>Mycobacteriales</taxon>
        <taxon>Corynebacteriaceae</taxon>
        <taxon>Corynebacterium</taxon>
    </lineage>
</organism>
<dbReference type="KEGG" id="cut:CUTER_04585"/>
<keyword evidence="2" id="KW-0378">Hydrolase</keyword>
<dbReference type="GO" id="GO:0004519">
    <property type="term" value="F:endonuclease activity"/>
    <property type="evidence" value="ECO:0007669"/>
    <property type="project" value="UniProtKB-KW"/>
</dbReference>
<evidence type="ECO:0000259" key="1">
    <source>
        <dbReference type="SMART" id="SM00507"/>
    </source>
</evidence>
<proteinExistence type="predicted"/>
<keyword evidence="2" id="KW-0255">Endonuclease</keyword>
<dbReference type="InterPro" id="IPR003615">
    <property type="entry name" value="HNH_nuc"/>
</dbReference>
<dbReference type="Gene3D" id="1.10.30.50">
    <property type="match status" value="1"/>
</dbReference>
<dbReference type="EMBL" id="CP011546">
    <property type="protein sequence ID" value="AKK10922.1"/>
    <property type="molecule type" value="Genomic_DNA"/>
</dbReference>
<keyword evidence="2" id="KW-0540">Nuclease</keyword>
<name>A0A0G3HIF2_9CORY</name>
<dbReference type="CDD" id="cd00085">
    <property type="entry name" value="HNHc"/>
    <property type="match status" value="1"/>
</dbReference>
<dbReference type="GO" id="GO:0008270">
    <property type="term" value="F:zinc ion binding"/>
    <property type="evidence" value="ECO:0007669"/>
    <property type="project" value="InterPro"/>
</dbReference>
<reference evidence="3" key="2">
    <citation type="submission" date="2015-05" db="EMBL/GenBank/DDBJ databases">
        <title>Complete genome sequence of Corynebacterium uterequi DSM 45634, isolated from the uterus of a maiden mare.</title>
        <authorList>
            <person name="Ruckert C."/>
            <person name="Albersmeier A."/>
            <person name="Winkler A."/>
            <person name="Tauch A."/>
        </authorList>
    </citation>
    <scope>NUCLEOTIDE SEQUENCE [LARGE SCALE GENOMIC DNA]</scope>
    <source>
        <strain evidence="3">DSM 45634</strain>
    </source>
</reference>
<dbReference type="Pfam" id="PF01844">
    <property type="entry name" value="HNH"/>
    <property type="match status" value="1"/>
</dbReference>
<keyword evidence="3" id="KW-1185">Reference proteome</keyword>
<dbReference type="InterPro" id="IPR002711">
    <property type="entry name" value="HNH"/>
</dbReference>
<dbReference type="GO" id="GO:0003676">
    <property type="term" value="F:nucleic acid binding"/>
    <property type="evidence" value="ECO:0007669"/>
    <property type="project" value="InterPro"/>
</dbReference>
<protein>
    <submittedName>
        <fullName evidence="2">HNH endonuclease</fullName>
    </submittedName>
</protein>
<dbReference type="AlphaFoldDB" id="A0A0G3HIF2"/>
<evidence type="ECO:0000313" key="3">
    <source>
        <dbReference type="Proteomes" id="UP000035548"/>
    </source>
</evidence>
<dbReference type="Proteomes" id="UP000035548">
    <property type="component" value="Chromosome"/>
</dbReference>
<accession>A0A0G3HIF2</accession>
<gene>
    <name evidence="2" type="ORF">CUTER_04585</name>
</gene>
<sequence>MTGQLDYVQRLRDYRSAHDGAYFSVNSADPAAVQYRAMKAASNSFWAAHMPSLEDDIELVIADLHRVTGLTARAIEGALFGFLRLAEMPCLSLVQEDTQVLDRTYVAAIDECLCLVTDAAVLAEIDYRLARYLTARTPNQDFPSVSRVRRRIREIIRQLLPDESEKDPPDSPAEPKVWVNHQDDGTSLVEIILPTDRAVEFDELLRTRARALGGSKIDAFLDILASTTVTSVTLNVYRAHDVPDAPAFIFGAGWLNAAVSRRLAERVTKVRDMDEVADKTSRAYHTPDDIRAYVTGRDGTCRMPGHNRRADTCQMDHVAEFDAGGRTRASNIESLCQRHHNMKTDGRVMTVMFEDGVILWLFADGRWETTEPEGPLAPRQRRWVRTFGQRMAGRRAPSFA</sequence>
<dbReference type="SMART" id="SM00507">
    <property type="entry name" value="HNHc"/>
    <property type="match status" value="1"/>
</dbReference>
<reference evidence="2 3" key="1">
    <citation type="journal article" date="2015" name="Genome Announc.">
        <title>Virulence Factor Genes Detected in the Complete Genome Sequence of Corynebacterium uterequi DSM 45634, Isolated from the Uterus of a Maiden Mare.</title>
        <authorList>
            <person name="Ruckert C."/>
            <person name="Kriete M."/>
            <person name="Jaenicke S."/>
            <person name="Winkler A."/>
            <person name="Tauch A."/>
        </authorList>
    </citation>
    <scope>NUCLEOTIDE SEQUENCE [LARGE SCALE GENOMIC DNA]</scope>
    <source>
        <strain evidence="2 3">DSM 45634</strain>
    </source>
</reference>
<dbReference type="STRING" id="1072256.CUTER_04585"/>
<dbReference type="PATRIC" id="fig|1072256.5.peg.911"/>
<feature type="domain" description="HNH nuclease" evidence="1">
    <location>
        <begin position="289"/>
        <end position="341"/>
    </location>
</feature>